<comment type="similarity">
    <text evidence="2">In the C-terminal section; belongs to the purine/pyrimidine phosphoribosyltransferase family.</text>
</comment>
<proteinExistence type="inferred from homology"/>
<evidence type="ECO:0000313" key="11">
    <source>
        <dbReference type="EMBL" id="CAB4941263.1"/>
    </source>
</evidence>
<dbReference type="CDD" id="cd06223">
    <property type="entry name" value="PRTases_typeI"/>
    <property type="match status" value="1"/>
</dbReference>
<keyword evidence="5" id="KW-0808">Transferase</keyword>
<evidence type="ECO:0000313" key="10">
    <source>
        <dbReference type="EMBL" id="CAB4324320.1"/>
    </source>
</evidence>
<gene>
    <name evidence="10" type="ORF">UFOPK1392_02085</name>
    <name evidence="11" type="ORF">UFOPK3733_01308</name>
</gene>
<comment type="pathway">
    <text evidence="1">Purine metabolism; IMP biosynthesis via de novo pathway; N(1)-(5-phospho-D-ribosyl)glycinamide from 5-phospho-alpha-D-ribose 1-diphosphate: step 1/2.</text>
</comment>
<dbReference type="PIRSF" id="PIRSF000485">
    <property type="entry name" value="Amd_phspho_trans"/>
    <property type="match status" value="1"/>
</dbReference>
<keyword evidence="7" id="KW-0315">Glutamine amidotransferase</keyword>
<feature type="domain" description="Glutamine amidotransferase type-2" evidence="9">
    <location>
        <begin position="24"/>
        <end position="250"/>
    </location>
</feature>
<protein>
    <recommendedName>
        <fullName evidence="3">amidophosphoribosyltransferase</fullName>
        <ecNumber evidence="3">2.4.2.14</ecNumber>
    </recommendedName>
</protein>
<dbReference type="GO" id="GO:0006189">
    <property type="term" value="P:'de novo' IMP biosynthetic process"/>
    <property type="evidence" value="ECO:0007669"/>
    <property type="project" value="UniProtKB-UniPathway"/>
</dbReference>
<dbReference type="PANTHER" id="PTHR11907">
    <property type="entry name" value="AMIDOPHOSPHORIBOSYLTRANSFERASE"/>
    <property type="match status" value="1"/>
</dbReference>
<evidence type="ECO:0000256" key="3">
    <source>
        <dbReference type="ARBA" id="ARBA00011941"/>
    </source>
</evidence>
<dbReference type="NCBIfam" id="TIGR01134">
    <property type="entry name" value="purF"/>
    <property type="match status" value="1"/>
</dbReference>
<evidence type="ECO:0000256" key="8">
    <source>
        <dbReference type="SAM" id="MobiDB-lite"/>
    </source>
</evidence>
<dbReference type="InterPro" id="IPR017932">
    <property type="entry name" value="GATase_2_dom"/>
</dbReference>
<evidence type="ECO:0000256" key="7">
    <source>
        <dbReference type="ARBA" id="ARBA00022962"/>
    </source>
</evidence>
<evidence type="ECO:0000256" key="6">
    <source>
        <dbReference type="ARBA" id="ARBA00022755"/>
    </source>
</evidence>
<dbReference type="AlphaFoldDB" id="A0A6J7JDE9"/>
<dbReference type="InterPro" id="IPR029055">
    <property type="entry name" value="Ntn_hydrolases_N"/>
</dbReference>
<dbReference type="Gene3D" id="3.60.20.10">
    <property type="entry name" value="Glutamine Phosphoribosylpyrophosphate, subunit 1, domain 1"/>
    <property type="match status" value="1"/>
</dbReference>
<dbReference type="SUPFAM" id="SSF56235">
    <property type="entry name" value="N-terminal nucleophile aminohydrolases (Ntn hydrolases)"/>
    <property type="match status" value="1"/>
</dbReference>
<reference evidence="11" key="1">
    <citation type="submission" date="2020-05" db="EMBL/GenBank/DDBJ databases">
        <authorList>
            <person name="Chiriac C."/>
            <person name="Salcher M."/>
            <person name="Ghai R."/>
            <person name="Kavagutti S V."/>
        </authorList>
    </citation>
    <scope>NUCLEOTIDE SEQUENCE</scope>
</reference>
<accession>A0A6J7JDE9</accession>
<dbReference type="HAMAP" id="MF_01931">
    <property type="entry name" value="PurF"/>
    <property type="match status" value="1"/>
</dbReference>
<sequence>MTGSRYDEPVIEPGPDDDTPKEACGVFGVFAPGQPVSHLTYLGLYALQHRGQEAAGMAVSDGSTVTVVKETGLVSNAFDDRTLAALTGHLAIGHTRYSTTGSSVWHNAQPVYRDVGAHTVALAHNGNLVNTEELAAEVGMLPGTFSSDSDVMTELIAMELAKNPEESTDHRALERAVLAVMPKLRGAFSIVAMDEGHVIGVRDPNGFRPLCLGRLPNGWVLASESPALDVVGAHFVRELEPGEMIVIDETGYRSVRAFESELVDPKLCLFEFVYFARPDTRLYGQSVHQARVRMGEQLAEQSPVEADMVMGVPESGIPAAEGYALRSGIPFGQGLVKNRYIGRTFIAPNQEMRALGVRMKLNPLRDNIAGRRLIVVDDSIVRGTTTRAMVAMLREAGAAEVHMRISSPPYKWPCFYGMDTGTRGELLAANMSVDEIREYLNVDTLSYLAIDRLLEATGAVGAGFCDACLTGNYPVAIPEALTERIVDLAPKADSRFTPVASQFAEFLEVETTLPAVDGTRTSHENE</sequence>
<dbReference type="SUPFAM" id="SSF53271">
    <property type="entry name" value="PRTase-like"/>
    <property type="match status" value="1"/>
</dbReference>
<feature type="region of interest" description="Disordered" evidence="8">
    <location>
        <begin position="1"/>
        <end position="21"/>
    </location>
</feature>
<evidence type="ECO:0000256" key="2">
    <source>
        <dbReference type="ARBA" id="ARBA00010138"/>
    </source>
</evidence>
<dbReference type="EC" id="2.4.2.14" evidence="3"/>
<dbReference type="PROSITE" id="PS51278">
    <property type="entry name" value="GATASE_TYPE_2"/>
    <property type="match status" value="1"/>
</dbReference>
<dbReference type="GO" id="GO:0004044">
    <property type="term" value="F:amidophosphoribosyltransferase activity"/>
    <property type="evidence" value="ECO:0007669"/>
    <property type="project" value="UniProtKB-EC"/>
</dbReference>
<organism evidence="11">
    <name type="scientific">freshwater metagenome</name>
    <dbReference type="NCBI Taxonomy" id="449393"/>
    <lineage>
        <taxon>unclassified sequences</taxon>
        <taxon>metagenomes</taxon>
        <taxon>ecological metagenomes</taxon>
    </lineage>
</organism>
<dbReference type="EMBL" id="CAEMXZ010000131">
    <property type="protein sequence ID" value="CAB4324320.1"/>
    <property type="molecule type" value="Genomic_DNA"/>
</dbReference>
<evidence type="ECO:0000256" key="4">
    <source>
        <dbReference type="ARBA" id="ARBA00022676"/>
    </source>
</evidence>
<evidence type="ECO:0000256" key="5">
    <source>
        <dbReference type="ARBA" id="ARBA00022679"/>
    </source>
</evidence>
<dbReference type="Gene3D" id="3.40.50.2020">
    <property type="match status" value="1"/>
</dbReference>
<name>A0A6J7JDE9_9ZZZZ</name>
<dbReference type="InterPro" id="IPR035584">
    <property type="entry name" value="PurF_N"/>
</dbReference>
<dbReference type="Pfam" id="PF00156">
    <property type="entry name" value="Pribosyltran"/>
    <property type="match status" value="1"/>
</dbReference>
<dbReference type="GO" id="GO:0009113">
    <property type="term" value="P:purine nucleobase biosynthetic process"/>
    <property type="evidence" value="ECO:0007669"/>
    <property type="project" value="InterPro"/>
</dbReference>
<evidence type="ECO:0000256" key="1">
    <source>
        <dbReference type="ARBA" id="ARBA00005209"/>
    </source>
</evidence>
<keyword evidence="4" id="KW-0328">Glycosyltransferase</keyword>
<evidence type="ECO:0000259" key="9">
    <source>
        <dbReference type="PROSITE" id="PS51278"/>
    </source>
</evidence>
<dbReference type="InterPro" id="IPR029057">
    <property type="entry name" value="PRTase-like"/>
</dbReference>
<keyword evidence="6" id="KW-0658">Purine biosynthesis</keyword>
<dbReference type="InterPro" id="IPR005854">
    <property type="entry name" value="PurF"/>
</dbReference>
<dbReference type="EMBL" id="CAFBNC010000066">
    <property type="protein sequence ID" value="CAB4941263.1"/>
    <property type="molecule type" value="Genomic_DNA"/>
</dbReference>
<dbReference type="Pfam" id="PF13522">
    <property type="entry name" value="GATase_6"/>
    <property type="match status" value="1"/>
</dbReference>
<dbReference type="UniPathway" id="UPA00074">
    <property type="reaction ID" value="UER00124"/>
</dbReference>
<dbReference type="InterPro" id="IPR000836">
    <property type="entry name" value="PRTase_dom"/>
</dbReference>
<dbReference type="CDD" id="cd00715">
    <property type="entry name" value="GPATase_N"/>
    <property type="match status" value="1"/>
</dbReference>